<dbReference type="InterPro" id="IPR033121">
    <property type="entry name" value="PEPTIDASE_A1"/>
</dbReference>
<keyword evidence="2" id="KW-0645">Protease</keyword>
<dbReference type="Proteomes" id="UP001318860">
    <property type="component" value="Unassembled WGS sequence"/>
</dbReference>
<dbReference type="PROSITE" id="PS00141">
    <property type="entry name" value="ASP_PROTEASE"/>
    <property type="match status" value="2"/>
</dbReference>
<dbReference type="InterPro" id="IPR021109">
    <property type="entry name" value="Peptidase_aspartic_dom_sf"/>
</dbReference>
<organism evidence="6 7">
    <name type="scientific">Rehmannia glutinosa</name>
    <name type="common">Chinese foxglove</name>
    <dbReference type="NCBI Taxonomy" id="99300"/>
    <lineage>
        <taxon>Eukaryota</taxon>
        <taxon>Viridiplantae</taxon>
        <taxon>Streptophyta</taxon>
        <taxon>Embryophyta</taxon>
        <taxon>Tracheophyta</taxon>
        <taxon>Spermatophyta</taxon>
        <taxon>Magnoliopsida</taxon>
        <taxon>eudicotyledons</taxon>
        <taxon>Gunneridae</taxon>
        <taxon>Pentapetalae</taxon>
        <taxon>asterids</taxon>
        <taxon>lamiids</taxon>
        <taxon>Lamiales</taxon>
        <taxon>Orobanchaceae</taxon>
        <taxon>Rehmannieae</taxon>
        <taxon>Rehmannia</taxon>
    </lineage>
</organism>
<protein>
    <recommendedName>
        <fullName evidence="5">Peptidase A1 domain-containing protein</fullName>
    </recommendedName>
</protein>
<evidence type="ECO:0000313" key="6">
    <source>
        <dbReference type="EMBL" id="KAK6118573.1"/>
    </source>
</evidence>
<keyword evidence="4" id="KW-1133">Transmembrane helix</keyword>
<evidence type="ECO:0000313" key="7">
    <source>
        <dbReference type="Proteomes" id="UP001318860"/>
    </source>
</evidence>
<sequence length="471" mass="50622">MASGEAFGTFGFDIHHRYSDTVKDFLDVDGLPEKGTIDYYAAMAHRDQLFKARRLATTPATTPLLTFFGGNDTFRLSSLGFLHYSIVTVGTPALSFLVALDTGSDLFWLPCDCTSCVRSLNSTSGRRLDLNIYSPSTSTTSNPVPCNSTMCGRRRGCALRRNACAYQEVYLSSNTSTTGILVDDVLHLGTNASPQDIVEAPITLGCGIIQTGDFLDGAAINGLFGLGMDNISVPSILANKGLAANSFSMCFGPDGLGRIVFGDKGSSGQKVTPFNLETLHPTYNITVTQVAVENNVTDIEFTAIFDSGTSFTYLNDPAYSVIVESGGYAYCLAIVKSEDINIIGRDINADLSQLTILNVNLFPENFMTGYRIVFDRDEMVLGWKASDCYDDVSSNTLPVNKGNSTNAPPPSVLEPEATPGNRTRTPVSSLTPPPPPSNPLLGNDAARFNSVTAGLLMVILSIFSHYFIILS</sequence>
<dbReference type="Pfam" id="PF14543">
    <property type="entry name" value="TAXi_N"/>
    <property type="match status" value="1"/>
</dbReference>
<evidence type="ECO:0000256" key="4">
    <source>
        <dbReference type="SAM" id="Phobius"/>
    </source>
</evidence>
<keyword evidence="2" id="KW-0064">Aspartyl protease</keyword>
<accession>A0ABR0U7U1</accession>
<gene>
    <name evidence="6" type="ORF">DH2020_047686</name>
</gene>
<keyword evidence="4" id="KW-0812">Transmembrane</keyword>
<name>A0ABR0U7U1_REHGL</name>
<keyword evidence="2" id="KW-0378">Hydrolase</keyword>
<comment type="caution">
    <text evidence="6">The sequence shown here is derived from an EMBL/GenBank/DDBJ whole genome shotgun (WGS) entry which is preliminary data.</text>
</comment>
<feature type="transmembrane region" description="Helical" evidence="4">
    <location>
        <begin position="448"/>
        <end position="469"/>
    </location>
</feature>
<proteinExistence type="inferred from homology"/>
<dbReference type="PROSITE" id="PS51767">
    <property type="entry name" value="PEPTIDASE_A1"/>
    <property type="match status" value="1"/>
</dbReference>
<dbReference type="InterPro" id="IPR001461">
    <property type="entry name" value="Aspartic_peptidase_A1"/>
</dbReference>
<comment type="similarity">
    <text evidence="1 2">Belongs to the peptidase A1 family.</text>
</comment>
<dbReference type="InterPro" id="IPR032861">
    <property type="entry name" value="TAXi_N"/>
</dbReference>
<evidence type="ECO:0000256" key="1">
    <source>
        <dbReference type="ARBA" id="ARBA00007447"/>
    </source>
</evidence>
<evidence type="ECO:0000256" key="3">
    <source>
        <dbReference type="SAM" id="MobiDB-lite"/>
    </source>
</evidence>
<dbReference type="Gene3D" id="2.40.70.10">
    <property type="entry name" value="Acid Proteases"/>
    <property type="match status" value="2"/>
</dbReference>
<dbReference type="PANTHER" id="PTHR13683:SF826">
    <property type="entry name" value="ASPARTYL PROTEASE FAMILY PROTEIN 1"/>
    <property type="match status" value="1"/>
</dbReference>
<dbReference type="EMBL" id="JABTTQ020003318">
    <property type="protein sequence ID" value="KAK6118573.1"/>
    <property type="molecule type" value="Genomic_DNA"/>
</dbReference>
<dbReference type="InterPro" id="IPR001969">
    <property type="entry name" value="Aspartic_peptidase_AS"/>
</dbReference>
<keyword evidence="7" id="KW-1185">Reference proteome</keyword>
<feature type="domain" description="Peptidase A1" evidence="5">
    <location>
        <begin position="83"/>
        <end position="463"/>
    </location>
</feature>
<keyword evidence="4" id="KW-0472">Membrane</keyword>
<dbReference type="PANTHER" id="PTHR13683">
    <property type="entry name" value="ASPARTYL PROTEASES"/>
    <property type="match status" value="1"/>
</dbReference>
<dbReference type="PRINTS" id="PR00792">
    <property type="entry name" value="PEPSIN"/>
</dbReference>
<reference evidence="6 7" key="1">
    <citation type="journal article" date="2021" name="Comput. Struct. Biotechnol. J.">
        <title>De novo genome assembly of the potent medicinal plant Rehmannia glutinosa using nanopore technology.</title>
        <authorList>
            <person name="Ma L."/>
            <person name="Dong C."/>
            <person name="Song C."/>
            <person name="Wang X."/>
            <person name="Zheng X."/>
            <person name="Niu Y."/>
            <person name="Chen S."/>
            <person name="Feng W."/>
        </authorList>
    </citation>
    <scope>NUCLEOTIDE SEQUENCE [LARGE SCALE GENOMIC DNA]</scope>
    <source>
        <strain evidence="6">DH-2019</strain>
    </source>
</reference>
<evidence type="ECO:0000256" key="2">
    <source>
        <dbReference type="RuleBase" id="RU000454"/>
    </source>
</evidence>
<evidence type="ECO:0000259" key="5">
    <source>
        <dbReference type="PROSITE" id="PS51767"/>
    </source>
</evidence>
<dbReference type="SUPFAM" id="SSF50630">
    <property type="entry name" value="Acid proteases"/>
    <property type="match status" value="1"/>
</dbReference>
<feature type="region of interest" description="Disordered" evidence="3">
    <location>
        <begin position="398"/>
        <end position="441"/>
    </location>
</feature>